<evidence type="ECO:0000313" key="7">
    <source>
        <dbReference type="EMBL" id="KAJ9645518.1"/>
    </source>
</evidence>
<protein>
    <recommendedName>
        <fullName evidence="6">Xylanolytic transcriptional activator regulatory domain-containing protein</fullName>
    </recommendedName>
</protein>
<keyword evidence="1" id="KW-0805">Transcription regulation</keyword>
<evidence type="ECO:0000256" key="4">
    <source>
        <dbReference type="ARBA" id="ARBA00023242"/>
    </source>
</evidence>
<evidence type="ECO:0000256" key="3">
    <source>
        <dbReference type="ARBA" id="ARBA00023163"/>
    </source>
</evidence>
<evidence type="ECO:0000313" key="8">
    <source>
        <dbReference type="Proteomes" id="UP001172681"/>
    </source>
</evidence>
<dbReference type="GO" id="GO:0008270">
    <property type="term" value="F:zinc ion binding"/>
    <property type="evidence" value="ECO:0007669"/>
    <property type="project" value="InterPro"/>
</dbReference>
<feature type="region of interest" description="Disordered" evidence="5">
    <location>
        <begin position="1"/>
        <end position="121"/>
    </location>
</feature>
<evidence type="ECO:0000259" key="6">
    <source>
        <dbReference type="SMART" id="SM00906"/>
    </source>
</evidence>
<dbReference type="GO" id="GO:0006351">
    <property type="term" value="P:DNA-templated transcription"/>
    <property type="evidence" value="ECO:0007669"/>
    <property type="project" value="InterPro"/>
</dbReference>
<dbReference type="InterPro" id="IPR007219">
    <property type="entry name" value="XnlR_reg_dom"/>
</dbReference>
<dbReference type="GO" id="GO:0005634">
    <property type="term" value="C:nucleus"/>
    <property type="evidence" value="ECO:0007669"/>
    <property type="project" value="TreeGrafter"/>
</dbReference>
<comment type="caution">
    <text evidence="7">The sequence shown here is derived from an EMBL/GenBank/DDBJ whole genome shotgun (WGS) entry which is preliminary data.</text>
</comment>
<dbReference type="Pfam" id="PF13641">
    <property type="entry name" value="Glyco_tranf_2_3"/>
    <property type="match status" value="1"/>
</dbReference>
<keyword evidence="2" id="KW-0238">DNA-binding</keyword>
<keyword evidence="8" id="KW-1185">Reference proteome</keyword>
<feature type="region of interest" description="Disordered" evidence="5">
    <location>
        <begin position="564"/>
        <end position="586"/>
    </location>
</feature>
<dbReference type="GO" id="GO:0000978">
    <property type="term" value="F:RNA polymerase II cis-regulatory region sequence-specific DNA binding"/>
    <property type="evidence" value="ECO:0007669"/>
    <property type="project" value="TreeGrafter"/>
</dbReference>
<dbReference type="SMART" id="SM00906">
    <property type="entry name" value="Fungal_trans"/>
    <property type="match status" value="1"/>
</dbReference>
<feature type="compositionally biased region" description="Polar residues" evidence="5">
    <location>
        <begin position="47"/>
        <end position="96"/>
    </location>
</feature>
<dbReference type="InterPro" id="IPR029044">
    <property type="entry name" value="Nucleotide-diphossugar_trans"/>
</dbReference>
<evidence type="ECO:0000256" key="1">
    <source>
        <dbReference type="ARBA" id="ARBA00023015"/>
    </source>
</evidence>
<organism evidence="7 8">
    <name type="scientific">Knufia peltigerae</name>
    <dbReference type="NCBI Taxonomy" id="1002370"/>
    <lineage>
        <taxon>Eukaryota</taxon>
        <taxon>Fungi</taxon>
        <taxon>Dikarya</taxon>
        <taxon>Ascomycota</taxon>
        <taxon>Pezizomycotina</taxon>
        <taxon>Eurotiomycetes</taxon>
        <taxon>Chaetothyriomycetidae</taxon>
        <taxon>Chaetothyriales</taxon>
        <taxon>Trichomeriaceae</taxon>
        <taxon>Knufia</taxon>
    </lineage>
</organism>
<gene>
    <name evidence="7" type="ORF">H2204_001098</name>
</gene>
<dbReference type="AlphaFoldDB" id="A0AA38YFE8"/>
<dbReference type="GO" id="GO:0000435">
    <property type="term" value="P:positive regulation of transcription from RNA polymerase II promoter by galactose"/>
    <property type="evidence" value="ECO:0007669"/>
    <property type="project" value="TreeGrafter"/>
</dbReference>
<keyword evidence="3" id="KW-0804">Transcription</keyword>
<feature type="domain" description="Xylanolytic transcriptional activator regulatory" evidence="6">
    <location>
        <begin position="288"/>
        <end position="360"/>
    </location>
</feature>
<reference evidence="7" key="1">
    <citation type="submission" date="2022-10" db="EMBL/GenBank/DDBJ databases">
        <title>Culturing micro-colonial fungi from biological soil crusts in the Mojave desert and describing Neophaeococcomyces mojavensis, and introducing the new genera and species Taxawa tesnikishii.</title>
        <authorList>
            <person name="Kurbessoian T."/>
            <person name="Stajich J.E."/>
        </authorList>
    </citation>
    <scope>NUCLEOTIDE SEQUENCE</scope>
    <source>
        <strain evidence="7">TK_35</strain>
    </source>
</reference>
<dbReference type="Pfam" id="PF04082">
    <property type="entry name" value="Fungal_trans"/>
    <property type="match status" value="1"/>
</dbReference>
<dbReference type="Gene3D" id="3.90.550.10">
    <property type="entry name" value="Spore Coat Polysaccharide Biosynthesis Protein SpsA, Chain A"/>
    <property type="match status" value="1"/>
</dbReference>
<dbReference type="PANTHER" id="PTHR47424">
    <property type="entry name" value="REGULATORY PROTEIN GAL4"/>
    <property type="match status" value="1"/>
</dbReference>
<dbReference type="InterPro" id="IPR051127">
    <property type="entry name" value="Fungal_SecMet_Regulators"/>
</dbReference>
<evidence type="ECO:0000256" key="5">
    <source>
        <dbReference type="SAM" id="MobiDB-lite"/>
    </source>
</evidence>
<dbReference type="GO" id="GO:0000981">
    <property type="term" value="F:DNA-binding transcription factor activity, RNA polymerase II-specific"/>
    <property type="evidence" value="ECO:0007669"/>
    <property type="project" value="TreeGrafter"/>
</dbReference>
<feature type="compositionally biased region" description="Polar residues" evidence="5">
    <location>
        <begin position="136"/>
        <end position="151"/>
    </location>
</feature>
<dbReference type="SUPFAM" id="SSF53448">
    <property type="entry name" value="Nucleotide-diphospho-sugar transferases"/>
    <property type="match status" value="1"/>
</dbReference>
<accession>A0AA38YFE8</accession>
<dbReference type="EMBL" id="JAPDRN010000004">
    <property type="protein sequence ID" value="KAJ9645518.1"/>
    <property type="molecule type" value="Genomic_DNA"/>
</dbReference>
<dbReference type="CDD" id="cd12148">
    <property type="entry name" value="fungal_TF_MHR"/>
    <property type="match status" value="1"/>
</dbReference>
<sequence>MATYRYGQEPDTFGQPAAEQTNNDPVSRFSELGSSEFDGRRQRDSQSRTMNSSAWTGISSMGQQSASSNRSLNNTGPQLLNQSTSANGGGTATSSFPEAPPSEPDTSFERQDEPSDFYGGSSTLSYIQAMQHSIETGQTPTSPSMTTTNRLHPTLDGGNTDKSNTSILHHGLRPSRPLADELVASYFRHVHVLYPFLHRPTFQVQYEKTWDATVRPDEEWLALLHLVFALGIRFGQVFGDETTASDEYFAHARGRSSVQNLAKPKLQTLQLLLLEGLYYQFTNRTNENWNAIGLAIRIAMMIGAHVNPPPGQYNAIVLEVRRRCWHVCIVLDSHLALNLGRPTAIPDDLNVTAPTDLDDEYITAHGYAAHPPRARSRTAFFVQVAKFCAIMKDVQRTLYPQNSSCHTTNATTNTANNGACGNESPALTFGEAVRLDKRLLDWYQNVPGFLKCRAADEDDSFDWIRNVLLCRFLNLRILIHRPFASLWRPSRHSGSDTDQMCLSPLDNVLCSTSVDLCQSAAVKLVGAVSENFATGLPGAWWAEMNYLFTAASLLLAIQHTRQGSHSAGGGAGGGGGGGGGGGDGLGSAQAAFDKSLEILQRMGEQSSMADTYATLLGKAREAHVRAQDATAGAVSSSTSTSRPSAANHSNNNNNNKPDSTVNLSLGLGHHHQAFVPNTNAFNVSPFLGISSDVWDLLEHRESLRNRAKYKPFPIPEPSERRHHPSDVSVVIPTVDHEDTFADCICGVLCNSVGEIIIVTTEAEVSRIEKLLQNDRIRSLQGAIQIQVLTVVAAHKRDQIVRGVNASRGSIIALVDDDAYWPHNNVLVHLLAPFQKEDVGLSGGAVFSYLPEGRQNSKVITAWEVAAMRLRGKRHDSMQSAYAADGGTNFCASGVTMLFRGEIVRDSEFQHAFTNEYWMGVRQNSGDDGFLTRWVLFYHLLRPPCRQKEVTKTKPRPWTLGIQLIPEAEVGTTLMRDSRFVGQVKRWYRSGLRHRLLCLLYEPGYPSMRRTYPFMARKMVEGMLNPILLWVRLWAIYKTAWTVPQLALFLLGWKTYNYARGLLAFAKEYPFTRKYLWAAILVDRLYLISDWYCWATLGSEAWLTRAIVDEASPKLEVRHVVDKED</sequence>
<keyword evidence="4" id="KW-0539">Nucleus</keyword>
<feature type="compositionally biased region" description="Low complexity" evidence="5">
    <location>
        <begin position="629"/>
        <end position="655"/>
    </location>
</feature>
<dbReference type="Proteomes" id="UP001172681">
    <property type="component" value="Unassembled WGS sequence"/>
</dbReference>
<evidence type="ECO:0000256" key="2">
    <source>
        <dbReference type="ARBA" id="ARBA00023125"/>
    </source>
</evidence>
<feature type="region of interest" description="Disordered" evidence="5">
    <location>
        <begin position="136"/>
        <end position="162"/>
    </location>
</feature>
<name>A0AA38YFE8_9EURO</name>
<feature type="compositionally biased region" description="Basic and acidic residues" evidence="5">
    <location>
        <begin position="37"/>
        <end position="46"/>
    </location>
</feature>
<feature type="region of interest" description="Disordered" evidence="5">
    <location>
        <begin position="626"/>
        <end position="662"/>
    </location>
</feature>
<dbReference type="PANTHER" id="PTHR47424:SF3">
    <property type="entry name" value="REGULATORY PROTEIN GAL4"/>
    <property type="match status" value="1"/>
</dbReference>
<proteinExistence type="predicted"/>
<feature type="compositionally biased region" description="Gly residues" evidence="5">
    <location>
        <begin position="566"/>
        <end position="585"/>
    </location>
</feature>